<dbReference type="Proteomes" id="UP001595896">
    <property type="component" value="Unassembled WGS sequence"/>
</dbReference>
<keyword evidence="2" id="KW-0032">Aminotransferase</keyword>
<dbReference type="Pfam" id="PF01041">
    <property type="entry name" value="DegT_DnrJ_EryC1"/>
    <property type="match status" value="1"/>
</dbReference>
<dbReference type="PANTHER" id="PTHR30244:SF34">
    <property type="entry name" value="DTDP-4-AMINO-4,6-DIDEOXYGALACTOSE TRANSAMINASE"/>
    <property type="match status" value="1"/>
</dbReference>
<dbReference type="PANTHER" id="PTHR30244">
    <property type="entry name" value="TRANSAMINASE"/>
    <property type="match status" value="1"/>
</dbReference>
<dbReference type="Gene3D" id="3.40.640.10">
    <property type="entry name" value="Type I PLP-dependent aspartate aminotransferase-like (Major domain)"/>
    <property type="match status" value="1"/>
</dbReference>
<dbReference type="SUPFAM" id="SSF53383">
    <property type="entry name" value="PLP-dependent transferases"/>
    <property type="match status" value="1"/>
</dbReference>
<dbReference type="InterPro" id="IPR015421">
    <property type="entry name" value="PyrdxlP-dep_Trfase_major"/>
</dbReference>
<dbReference type="Gene3D" id="3.90.1150.10">
    <property type="entry name" value="Aspartate Aminotransferase, domain 1"/>
    <property type="match status" value="1"/>
</dbReference>
<keyword evidence="2" id="KW-0808">Transferase</keyword>
<name>A0ABV9P0P2_9BACI</name>
<dbReference type="GO" id="GO:0008483">
    <property type="term" value="F:transaminase activity"/>
    <property type="evidence" value="ECO:0007669"/>
    <property type="project" value="UniProtKB-KW"/>
</dbReference>
<comment type="caution">
    <text evidence="2">The sequence shown here is derived from an EMBL/GenBank/DDBJ whole genome shotgun (WGS) entry which is preliminary data.</text>
</comment>
<dbReference type="CDD" id="cd00616">
    <property type="entry name" value="AHBA_syn"/>
    <property type="match status" value="1"/>
</dbReference>
<organism evidence="2 3">
    <name type="scientific">Bacillus daqingensis</name>
    <dbReference type="NCBI Taxonomy" id="872396"/>
    <lineage>
        <taxon>Bacteria</taxon>
        <taxon>Bacillati</taxon>
        <taxon>Bacillota</taxon>
        <taxon>Bacilli</taxon>
        <taxon>Bacillales</taxon>
        <taxon>Bacillaceae</taxon>
        <taxon>Bacillus</taxon>
    </lineage>
</organism>
<dbReference type="InterPro" id="IPR015422">
    <property type="entry name" value="PyrdxlP-dep_Trfase_small"/>
</dbReference>
<evidence type="ECO:0000313" key="3">
    <source>
        <dbReference type="Proteomes" id="UP001595896"/>
    </source>
</evidence>
<protein>
    <submittedName>
        <fullName evidence="2">DegT/DnrJ/EryC1/StrS family aminotransferase</fullName>
    </submittedName>
</protein>
<dbReference type="PIRSF" id="PIRSF000390">
    <property type="entry name" value="PLP_StrS"/>
    <property type="match status" value="1"/>
</dbReference>
<sequence length="405" mass="45596">MYKNDLRDIPFSPPDITDDEIEEVISTLKSGWITTGPKTKEFERKIADFIGVNKAVCLNSATAAMEMTLRILGVGPGDEVITSAYTYTATSAVIHHVGAKIVMVDTKPNSYEMDYQQLENMINSKTKVIIPIDIAGKMCDYDTLFEVVNRKKDLFASTNHLQAKYNRIIVMADGAHSFGAIRKGLNSGQAADFTCFSFHAVKNITTAEGGAVVWRNRPFLDDEWIYESYMLYSLHGQSKDALAKTQKGAWEYDVVYPAYKCNMTDIMAGIGIIQLNKYESLLDRRKEVIEMYDRALLPLGIDTLEHYGDDFISSGHLYLARIPGIDEFERNNIIVKLAELGVASNVHYKPLPMFTAYKNLGFDIKNFPNALNMYSNEITLPLNTLLSDDDVEYICNCIKSIMQLK</sequence>
<reference evidence="3" key="1">
    <citation type="journal article" date="2019" name="Int. J. Syst. Evol. Microbiol.">
        <title>The Global Catalogue of Microorganisms (GCM) 10K type strain sequencing project: providing services to taxonomists for standard genome sequencing and annotation.</title>
        <authorList>
            <consortium name="The Broad Institute Genomics Platform"/>
            <consortium name="The Broad Institute Genome Sequencing Center for Infectious Disease"/>
            <person name="Wu L."/>
            <person name="Ma J."/>
        </authorList>
    </citation>
    <scope>NUCLEOTIDE SEQUENCE [LARGE SCALE GENOMIC DNA]</scope>
    <source>
        <strain evidence="3">JCM 12165</strain>
    </source>
</reference>
<dbReference type="EMBL" id="JBHSGK010000019">
    <property type="protein sequence ID" value="MFC4737850.1"/>
    <property type="molecule type" value="Genomic_DNA"/>
</dbReference>
<dbReference type="InterPro" id="IPR015424">
    <property type="entry name" value="PyrdxlP-dep_Trfase"/>
</dbReference>
<gene>
    <name evidence="2" type="ORF">ACFO4L_14815</name>
</gene>
<dbReference type="InterPro" id="IPR000653">
    <property type="entry name" value="DegT/StrS_aminotransferase"/>
</dbReference>
<keyword evidence="1" id="KW-0663">Pyridoxal phosphate</keyword>
<evidence type="ECO:0000313" key="2">
    <source>
        <dbReference type="EMBL" id="MFC4737850.1"/>
    </source>
</evidence>
<proteinExistence type="inferred from homology"/>
<keyword evidence="3" id="KW-1185">Reference proteome</keyword>
<accession>A0ABV9P0P2</accession>
<evidence type="ECO:0000256" key="1">
    <source>
        <dbReference type="RuleBase" id="RU004508"/>
    </source>
</evidence>
<dbReference type="RefSeq" id="WP_377910436.1">
    <property type="nucleotide sequence ID" value="NZ_JBHSGK010000019.1"/>
</dbReference>
<comment type="similarity">
    <text evidence="1">Belongs to the DegT/DnrJ/EryC1 family.</text>
</comment>